<dbReference type="NCBIfam" id="TIGR03371">
    <property type="entry name" value="cellulose_yhjQ"/>
    <property type="match status" value="1"/>
</dbReference>
<dbReference type="Gene3D" id="3.40.50.300">
    <property type="entry name" value="P-loop containing nucleotide triphosphate hydrolases"/>
    <property type="match status" value="1"/>
</dbReference>
<dbReference type="AlphaFoldDB" id="S0DFW9"/>
<dbReference type="PANTHER" id="PTHR13696:SF52">
    <property type="entry name" value="PARA FAMILY PROTEIN CT_582"/>
    <property type="match status" value="1"/>
</dbReference>
<dbReference type="EMBL" id="HF548313">
    <property type="protein sequence ID" value="CCO21645.1"/>
    <property type="molecule type" value="Genomic_DNA"/>
</dbReference>
<dbReference type="InterPro" id="IPR050678">
    <property type="entry name" value="DNA_Partitioning_ATPase"/>
</dbReference>
<reference evidence="1" key="1">
    <citation type="submission" date="2012-10" db="EMBL/GenBank/DDBJ databases">
        <authorList>
            <person name="Sandrine L."/>
        </authorList>
    </citation>
    <scope>NUCLEOTIDE SEQUENCE</scope>
</reference>
<evidence type="ECO:0000313" key="1">
    <source>
        <dbReference type="EMBL" id="CCO21645.1"/>
    </source>
</evidence>
<protein>
    <submittedName>
        <fullName evidence="1">Putative cellulose synthase operon protein</fullName>
    </submittedName>
</protein>
<reference evidence="1" key="2">
    <citation type="journal article" date="2013" name="Biotechnol. Biofuels">
        <title>Mining for hemicellulases in the fungus-growing termite Pseudacanthotermes militaris using functional metagenomics.</title>
        <authorList>
            <person name="Bastien G."/>
            <person name="Arnal G."/>
            <person name="Bozonnet S."/>
            <person name="Laguerre S."/>
            <person name="Ferreira F."/>
            <person name="Faure R."/>
            <person name="Henrissat B."/>
            <person name="Lefevre F."/>
            <person name="Robe P."/>
            <person name="Bouchez O."/>
            <person name="Noirot C."/>
            <person name="Dumon C."/>
            <person name="O'Donohue M."/>
        </authorList>
    </citation>
    <scope>NUCLEOTIDE SEQUENCE</scope>
</reference>
<dbReference type="Pfam" id="PF06564">
    <property type="entry name" value="CBP_BcsQ"/>
    <property type="match status" value="1"/>
</dbReference>
<dbReference type="PANTHER" id="PTHR13696">
    <property type="entry name" value="P-LOOP CONTAINING NUCLEOSIDE TRIPHOSPHATE HYDROLASE"/>
    <property type="match status" value="1"/>
</dbReference>
<sequence>MPLICVCSPKGGVGKTTLAANLTYALARAGSKVLAIDFDVQNALRLHFGVPLSDERGYVARSAESSDWSPYVLGAGGNMFVLPYGEVSEQQRVDFEDKLTNDEHFLARGLGTLLNYPGLIIVADFPPGPSAALKAMAPLADVHLVTLLADTASMSLLPHVENNRLTGAPLNQKLGHFFVVNQSDSRRQISRDVTAFMEERLGDQLLGIIHRDESVIEANASQKSIFEFSPASAAAFDIEIIAKKVAAKLGVKVGDGTVHNMPRMSAGL</sequence>
<dbReference type="SUPFAM" id="SSF52540">
    <property type="entry name" value="P-loop containing nucleoside triphosphate hydrolases"/>
    <property type="match status" value="1"/>
</dbReference>
<organism evidence="1">
    <name type="scientific">termite gut metagenome</name>
    <dbReference type="NCBI Taxonomy" id="433724"/>
    <lineage>
        <taxon>unclassified sequences</taxon>
        <taxon>metagenomes</taxon>
        <taxon>organismal metagenomes</taxon>
    </lineage>
</organism>
<dbReference type="InterPro" id="IPR027417">
    <property type="entry name" value="P-loop_NTPase"/>
</dbReference>
<accession>S0DFW9</accession>
<proteinExistence type="predicted"/>
<dbReference type="InterPro" id="IPR017746">
    <property type="entry name" value="Cellulose_synthase_operon_BcsQ"/>
</dbReference>
<name>S0DFW9_9ZZZZ</name>
<gene>
    <name evidence="1" type="ORF">BN138_833</name>
</gene>